<protein>
    <recommendedName>
        <fullName evidence="8">Peptidase M1 leukotriene A4 hydrolase/aminopeptidase C-terminal domain-containing protein</fullName>
    </recommendedName>
</protein>
<evidence type="ECO:0000256" key="3">
    <source>
        <dbReference type="ARBA" id="ARBA00022670"/>
    </source>
</evidence>
<keyword evidence="5" id="KW-0378">Hydrolase</keyword>
<dbReference type="SMART" id="SM01263">
    <property type="entry name" value="Leuk-A4-hydro_C"/>
    <property type="match status" value="1"/>
</dbReference>
<dbReference type="InterPro" id="IPR038502">
    <property type="entry name" value="M1_LTA-4_hydro/amino_C_sf"/>
</dbReference>
<evidence type="ECO:0000256" key="2">
    <source>
        <dbReference type="ARBA" id="ARBA00010136"/>
    </source>
</evidence>
<feature type="domain" description="Peptidase M1 leukotriene A4 hydrolase/aminopeptidase C-terminal" evidence="8">
    <location>
        <begin position="154"/>
        <end position="300"/>
    </location>
</feature>
<comment type="similarity">
    <text evidence="2">Belongs to the peptidase M1 family.</text>
</comment>
<dbReference type="InterPro" id="IPR015211">
    <property type="entry name" value="Peptidase_M1_C"/>
</dbReference>
<evidence type="ECO:0000256" key="7">
    <source>
        <dbReference type="ARBA" id="ARBA00023049"/>
    </source>
</evidence>
<evidence type="ECO:0000256" key="6">
    <source>
        <dbReference type="ARBA" id="ARBA00022833"/>
    </source>
</evidence>
<dbReference type="InterPro" id="IPR027268">
    <property type="entry name" value="Peptidase_M4/M1_CTD_sf"/>
</dbReference>
<keyword evidence="10" id="KW-1185">Reference proteome</keyword>
<evidence type="ECO:0000256" key="1">
    <source>
        <dbReference type="ARBA" id="ARBA00001947"/>
    </source>
</evidence>
<proteinExistence type="inferred from homology"/>
<dbReference type="PANTHER" id="PTHR46627">
    <property type="entry name" value="AMINOPEPTIDASE O"/>
    <property type="match status" value="1"/>
</dbReference>
<dbReference type="SUPFAM" id="SSF48371">
    <property type="entry name" value="ARM repeat"/>
    <property type="match status" value="1"/>
</dbReference>
<keyword evidence="6" id="KW-0862">Zinc</keyword>
<evidence type="ECO:0000256" key="5">
    <source>
        <dbReference type="ARBA" id="ARBA00022801"/>
    </source>
</evidence>
<dbReference type="SUPFAM" id="SSF55486">
    <property type="entry name" value="Metalloproteases ('zincins'), catalytic domain"/>
    <property type="match status" value="1"/>
</dbReference>
<dbReference type="Pfam" id="PF01433">
    <property type="entry name" value="Peptidase_M1"/>
    <property type="match status" value="1"/>
</dbReference>
<evidence type="ECO:0000313" key="9">
    <source>
        <dbReference type="EMBL" id="CAI9171169.1"/>
    </source>
</evidence>
<dbReference type="InterPro" id="IPR016024">
    <property type="entry name" value="ARM-type_fold"/>
</dbReference>
<comment type="cofactor">
    <cofactor evidence="1">
        <name>Zn(2+)</name>
        <dbReference type="ChEBI" id="CHEBI:29105"/>
    </cofactor>
</comment>
<dbReference type="InterPro" id="IPR014782">
    <property type="entry name" value="Peptidase_M1_dom"/>
</dbReference>
<dbReference type="PANTHER" id="PTHR46627:SF1">
    <property type="entry name" value="AMINOPEPTIDASE O"/>
    <property type="match status" value="1"/>
</dbReference>
<name>A0ABN8ZBK6_RANTA</name>
<organism evidence="9 10">
    <name type="scientific">Rangifer tarandus platyrhynchus</name>
    <name type="common">Svalbard reindeer</name>
    <dbReference type="NCBI Taxonomy" id="3082113"/>
    <lineage>
        <taxon>Eukaryota</taxon>
        <taxon>Metazoa</taxon>
        <taxon>Chordata</taxon>
        <taxon>Craniata</taxon>
        <taxon>Vertebrata</taxon>
        <taxon>Euteleostomi</taxon>
        <taxon>Mammalia</taxon>
        <taxon>Eutheria</taxon>
        <taxon>Laurasiatheria</taxon>
        <taxon>Artiodactyla</taxon>
        <taxon>Ruminantia</taxon>
        <taxon>Pecora</taxon>
        <taxon>Cervidae</taxon>
        <taxon>Odocoileinae</taxon>
        <taxon>Rangifer</taxon>
    </lineage>
</organism>
<reference evidence="9" key="1">
    <citation type="submission" date="2023-04" db="EMBL/GenBank/DDBJ databases">
        <authorList>
            <consortium name="ELIXIR-Norway"/>
        </authorList>
    </citation>
    <scope>NUCLEOTIDE SEQUENCE [LARGE SCALE GENOMIC DNA]</scope>
</reference>
<dbReference type="EMBL" id="OX459966">
    <property type="protein sequence ID" value="CAI9171169.1"/>
    <property type="molecule type" value="Genomic_DNA"/>
</dbReference>
<evidence type="ECO:0000313" key="10">
    <source>
        <dbReference type="Proteomes" id="UP001176941"/>
    </source>
</evidence>
<dbReference type="Proteomes" id="UP001176941">
    <property type="component" value="Chromosome 30"/>
</dbReference>
<dbReference type="Gene3D" id="1.10.390.10">
    <property type="entry name" value="Neutral Protease Domain 2"/>
    <property type="match status" value="1"/>
</dbReference>
<accession>A0ABN8ZBK6</accession>
<dbReference type="Gene3D" id="1.25.40.320">
    <property type="entry name" value="Peptidase M1, leukotriene A4 hydrolase/aminopeptidase C-terminal domain"/>
    <property type="match status" value="1"/>
</dbReference>
<keyword evidence="7" id="KW-0482">Metalloprotease</keyword>
<evidence type="ECO:0000256" key="4">
    <source>
        <dbReference type="ARBA" id="ARBA00022723"/>
    </source>
</evidence>
<dbReference type="InterPro" id="IPR033577">
    <property type="entry name" value="AOPep"/>
</dbReference>
<evidence type="ECO:0000259" key="8">
    <source>
        <dbReference type="SMART" id="SM01263"/>
    </source>
</evidence>
<sequence>MAPHEAQEQQELRACLRWHRLQDEVQNSPEEMQVLRPNKEKTGHVSDSGSSVIRHGLNPEKVFMQVHYLKGYFLLRFLAKRLGEDTYFSFLRKFVHSFHGQLILSQDFLQMLLENIPEEKRPELSVGNIFRDWLESSGIPQPLQRERQARAECGLAQQVSAEVAKWVRVNRRPRKRKRKDREEVFEKLLPDQLVLLLEHLLEQKTVTPRTLQSLERTYHLSEQDAEVRHRWCELIVKHKYTKAYRDVERFLQEDQAMGIYLYGELMLSEDPRQQHLARRCFELSREQMDRSSAEVVAEMLF</sequence>
<dbReference type="Pfam" id="PF09127">
    <property type="entry name" value="Leuk-A4-hydro_C"/>
    <property type="match status" value="1"/>
</dbReference>
<keyword evidence="4" id="KW-0479">Metal-binding</keyword>
<keyword evidence="3" id="KW-0645">Protease</keyword>
<gene>
    <name evidence="9" type="ORF">MRATA1EN1_LOCUS20131</name>
</gene>